<accession>A0A9P8XP97</accession>
<evidence type="ECO:0000256" key="1">
    <source>
        <dbReference type="SAM" id="MobiDB-lite"/>
    </source>
</evidence>
<name>A0A9P8XP97_9PEZI</name>
<reference evidence="2" key="1">
    <citation type="journal article" date="2021" name="Nat. Commun.">
        <title>Genetic determinants of endophytism in the Arabidopsis root mycobiome.</title>
        <authorList>
            <person name="Mesny F."/>
            <person name="Miyauchi S."/>
            <person name="Thiergart T."/>
            <person name="Pickel B."/>
            <person name="Atanasova L."/>
            <person name="Karlsson M."/>
            <person name="Huettel B."/>
            <person name="Barry K.W."/>
            <person name="Haridas S."/>
            <person name="Chen C."/>
            <person name="Bauer D."/>
            <person name="Andreopoulos W."/>
            <person name="Pangilinan J."/>
            <person name="LaButti K."/>
            <person name="Riley R."/>
            <person name="Lipzen A."/>
            <person name="Clum A."/>
            <person name="Drula E."/>
            <person name="Henrissat B."/>
            <person name="Kohler A."/>
            <person name="Grigoriev I.V."/>
            <person name="Martin F.M."/>
            <person name="Hacquard S."/>
        </authorList>
    </citation>
    <scope>NUCLEOTIDE SEQUENCE</scope>
    <source>
        <strain evidence="2">MPI-CAGE-CH-0230</strain>
    </source>
</reference>
<evidence type="ECO:0000313" key="2">
    <source>
        <dbReference type="EMBL" id="KAH7009199.1"/>
    </source>
</evidence>
<dbReference type="GeneID" id="70187212"/>
<dbReference type="Proteomes" id="UP000756346">
    <property type="component" value="Unassembled WGS sequence"/>
</dbReference>
<proteinExistence type="predicted"/>
<sequence>MLARLFQFCRDRHFIEREGESGGDVMSRTPAPLSELRSLHLHGKGPDYRSVRFHSKNIRPLLLSTELQTLKLIGIDWGGTSVDTRSEAEEENRRDDRDDDGHNDFQLNHVVPGRPPRKLYTFPGSHPKMKSLSLCDNQSPHPYGVRNMLLAYPNLHTLVLKPSVRLERGSFDFSAYGTVLHDHARRLRRFEFEPDNVSDADFEGYDKGAIGSLRDKWTRLEQLRMSLAALLGPDLTERLDLCDYLPISLRWFWTTVPDFKSYAQVYSNALASMLDDGSEEATFRKHKGIAIFCYLTYEYKVDYPKGKWTQQEWECDDLGTEDDASDFASEARSFEDRSNTTTPLLQKNDPFLDLRGRSSPSCSSDSELGDQHGDCYPDPQHVKKEQDDLGNEDDATDFVQLGEGRC</sequence>
<gene>
    <name evidence="2" type="ORF">B0I36DRAFT_356704</name>
</gene>
<feature type="region of interest" description="Disordered" evidence="1">
    <location>
        <begin position="332"/>
        <end position="406"/>
    </location>
</feature>
<protein>
    <submittedName>
        <fullName evidence="2">Uncharacterized protein</fullName>
    </submittedName>
</protein>
<feature type="region of interest" description="Disordered" evidence="1">
    <location>
        <begin position="83"/>
        <end position="110"/>
    </location>
</feature>
<dbReference type="AlphaFoldDB" id="A0A9P8XP97"/>
<dbReference type="EMBL" id="JAGTJQ010000019">
    <property type="protein sequence ID" value="KAH7009199.1"/>
    <property type="molecule type" value="Genomic_DNA"/>
</dbReference>
<feature type="compositionally biased region" description="Basic and acidic residues" evidence="1">
    <location>
        <begin position="84"/>
        <end position="103"/>
    </location>
</feature>
<comment type="caution">
    <text evidence="2">The sequence shown here is derived from an EMBL/GenBank/DDBJ whole genome shotgun (WGS) entry which is preliminary data.</text>
</comment>
<feature type="compositionally biased region" description="Basic and acidic residues" evidence="1">
    <location>
        <begin position="369"/>
        <end position="387"/>
    </location>
</feature>
<keyword evidence="3" id="KW-1185">Reference proteome</keyword>
<organism evidence="2 3">
    <name type="scientific">Microdochium trichocladiopsis</name>
    <dbReference type="NCBI Taxonomy" id="1682393"/>
    <lineage>
        <taxon>Eukaryota</taxon>
        <taxon>Fungi</taxon>
        <taxon>Dikarya</taxon>
        <taxon>Ascomycota</taxon>
        <taxon>Pezizomycotina</taxon>
        <taxon>Sordariomycetes</taxon>
        <taxon>Xylariomycetidae</taxon>
        <taxon>Xylariales</taxon>
        <taxon>Microdochiaceae</taxon>
        <taxon>Microdochium</taxon>
    </lineage>
</organism>
<evidence type="ECO:0000313" key="3">
    <source>
        <dbReference type="Proteomes" id="UP000756346"/>
    </source>
</evidence>
<dbReference type="RefSeq" id="XP_046003860.1">
    <property type="nucleotide sequence ID" value="XM_046157666.1"/>
</dbReference>